<dbReference type="EMBL" id="QEXV01000004">
    <property type="protein sequence ID" value="PWE16992.1"/>
    <property type="molecule type" value="Genomic_DNA"/>
</dbReference>
<dbReference type="AlphaFoldDB" id="A0A2U2BSM5"/>
<dbReference type="Proteomes" id="UP000245168">
    <property type="component" value="Unassembled WGS sequence"/>
</dbReference>
<dbReference type="Pfam" id="PF10098">
    <property type="entry name" value="DUF2336"/>
    <property type="match status" value="1"/>
</dbReference>
<comment type="caution">
    <text evidence="1">The sequence shown here is derived from an EMBL/GenBank/DDBJ whole genome shotgun (WGS) entry which is preliminary data.</text>
</comment>
<reference evidence="2" key="1">
    <citation type="submission" date="2018-05" db="EMBL/GenBank/DDBJ databases">
        <authorList>
            <person name="Liu B.-T."/>
        </authorList>
    </citation>
    <scope>NUCLEOTIDE SEQUENCE [LARGE SCALE GENOMIC DNA]</scope>
    <source>
        <strain evidence="2">WD6-1</strain>
    </source>
</reference>
<organism evidence="1 2">
    <name type="scientific">Marinicauda salina</name>
    <dbReference type="NCBI Taxonomy" id="2135793"/>
    <lineage>
        <taxon>Bacteria</taxon>
        <taxon>Pseudomonadati</taxon>
        <taxon>Pseudomonadota</taxon>
        <taxon>Alphaproteobacteria</taxon>
        <taxon>Maricaulales</taxon>
        <taxon>Maricaulaceae</taxon>
        <taxon>Marinicauda</taxon>
    </lineage>
</organism>
<evidence type="ECO:0000313" key="1">
    <source>
        <dbReference type="EMBL" id="PWE16992.1"/>
    </source>
</evidence>
<dbReference type="InterPro" id="IPR019285">
    <property type="entry name" value="DUF2336"/>
</dbReference>
<name>A0A2U2BSM5_9PROT</name>
<evidence type="ECO:0008006" key="3">
    <source>
        <dbReference type="Google" id="ProtNLM"/>
    </source>
</evidence>
<evidence type="ECO:0000313" key="2">
    <source>
        <dbReference type="Proteomes" id="UP000245168"/>
    </source>
</evidence>
<accession>A0A2U2BSM5</accession>
<sequence>MADYLTQAAPRPMRADDVAHGGARQLLTRRLADIVCLPSSRVTPQERWMVADVLEELLRNAEPDLRAKVARRLAEQAEAPLGLLRRLALDAYEIAAPILQRSQALSDFDMVDIAERGDHEHRIALARRETVTETVCGALASTGDEVVIAALLRNEGAALAPQTIDQLATIASHNTDICRLLIRRRETRPHQAFSLFWECDHDLRRMILERFSAGRSILQEAAADVFPLAAKEAVPDAAVAAALTYIDRRQRDRGANDESPLGGLEGVVEIAGRKGFDDALRREAARVTNIEPDLLDRIIDDFSGEPAAVLAKATGLSRKHFELLLDGCPHIETDAARENVTLVFDTLSVDKAQTVLRYWNWGHARVDNA</sequence>
<gene>
    <name evidence="1" type="ORF">DDZ18_09815</name>
</gene>
<dbReference type="OrthoDB" id="7179503at2"/>
<protein>
    <recommendedName>
        <fullName evidence="3">DUF2336 domain-containing protein</fullName>
    </recommendedName>
</protein>
<dbReference type="RefSeq" id="WP_109253216.1">
    <property type="nucleotide sequence ID" value="NZ_QEXV01000004.1"/>
</dbReference>
<keyword evidence="2" id="KW-1185">Reference proteome</keyword>
<proteinExistence type="predicted"/>